<dbReference type="Pfam" id="PF22970">
    <property type="entry name" value="DUF7028"/>
    <property type="match status" value="1"/>
</dbReference>
<feature type="region of interest" description="Disordered" evidence="7">
    <location>
        <begin position="255"/>
        <end position="300"/>
    </location>
</feature>
<evidence type="ECO:0000256" key="5">
    <source>
        <dbReference type="ARBA" id="ARBA00023242"/>
    </source>
</evidence>
<dbReference type="CDD" id="cd15532">
    <property type="entry name" value="PHD2_CHD_II"/>
    <property type="match status" value="1"/>
</dbReference>
<comment type="subcellular location">
    <subcellularLocation>
        <location evidence="1">Nucleus</location>
    </subcellularLocation>
</comment>
<dbReference type="Proteomes" id="UP001172457">
    <property type="component" value="Chromosome 8"/>
</dbReference>
<dbReference type="InterPro" id="IPR001965">
    <property type="entry name" value="Znf_PHD"/>
</dbReference>
<comment type="caution">
    <text evidence="9">The sequence shown here is derived from an EMBL/GenBank/DDBJ whole genome shotgun (WGS) entry which is preliminary data.</text>
</comment>
<evidence type="ECO:0000256" key="3">
    <source>
        <dbReference type="ARBA" id="ARBA00022771"/>
    </source>
</evidence>
<evidence type="ECO:0000259" key="8">
    <source>
        <dbReference type="PROSITE" id="PS50016"/>
    </source>
</evidence>
<dbReference type="GO" id="GO:0006357">
    <property type="term" value="P:regulation of transcription by RNA polymerase II"/>
    <property type="evidence" value="ECO:0007669"/>
    <property type="project" value="TreeGrafter"/>
</dbReference>
<dbReference type="InterPro" id="IPR019787">
    <property type="entry name" value="Znf_PHD-finger"/>
</dbReference>
<accession>A0AA38VTY0</accession>
<sequence>MKEVERSVHSGDVVKRKSSSGCLIIKKKVGDGLGGVRKGFSDSASRNLNLFNLKEKKRPRVVRSDSESSDSEPYPRKVDKFHNGSVYSNRGFMENREFETEKRVNNGVGVFEYDDYDGIHERRIRKDVHAHDHRHGLKLHWQNGDIKEPGIGSSSRRIEDKRGTSTILGAKGSRPSRYEMADDESSHLPLSILNERYREVPEEREPIRLQGKNGVLKVMVNKHRPMGVLRQTYDPTEADGWKESRPAILKKKQLNVPHRSHDPWEKAVDRQGSRSEDKETSVKGSSLYSALKHPGKPIPLKRKEKTGLELRKPIFASTSKEMDDSDSSLPLKSPVMRQCTTARTVKNEQTQSPPTQNVTGTAVRGKESKVKRGSGTEKQLLREKIRSMLLSAGWTIDYRPRRNRDYLDAVYINPAGTAYWSIIKAYEALQKEEADHSQAGGDFTPLPVETLSKLTRQTRKKIEREMKKKRRDEGSSKNAESDEHEEKVGSYTKHNRKTTKRRLEDSGDDLNDKEDRAAKVIIGHNNSHMVHGRKSRKLGRCTLLVRSSDEGIDSNNDRFVPYSGKRTLLSWLIDTATVQMSEKVQYMNRRRTRVMLEGWITKEGIHCGCCSKILTVSKFELHAGSKLRQPFPNIFVQSGQSLMQCQIDAWNKQEESEVKGFHTVDVDGDDPNDDTCSLCGDGGDLICCDGCPSTFHQSCLGIQMLPQGDWHCPNCSCKYCEMASTDFSGASVKTRSPLLVCCLCEKKCNFTVSSCNGPNLCLQPHACYFRCTSNGCCVADHESCSLEMGEKPIDPTDPNLSFCGQKCLEFLCCTYLSQNAVDNNWLSVLQLYSNLQKLLGVKHELDSGFSWSLIRRSDLSSDTSSMELSQRAECNSKLAVAQSVIDECFLPIVDRRSGIKLIHNVVYNCGSNFSRLNYSGFFTAILERGDEMICAASIRIHGTQLAEMPFIGTRHIYRRQGMCRRLLSAIESVLSSLHVEKLIIPAIAEHMQTWTGVFGFNPLKESHKQEMRSMNMLVFPGTDMLQKPLVHKSTLLLVGNTISEKDKRGAETDGSMPKAEKSEPSSPDDVKIGPMMDSGSEEDLAAPLVDDGCSVDASDVTLSVSSVKDDIPLPTLAGKPDIVCGSAVQLNADDGSSDIRCEPELQSVSLHNARSDANSVPLQDPDFVLQDAETSDNPPLAKESVSGSNVEGFVAKGTDDDGLFQPQVQTVPSSDVSCETKLQNAGKESVSVEEIAFQDGIPVQVPDVVPSGKESVADSDSKVDGKTADIDCISAQVVTGPESLPHI</sequence>
<evidence type="ECO:0000256" key="2">
    <source>
        <dbReference type="ARBA" id="ARBA00022723"/>
    </source>
</evidence>
<evidence type="ECO:0000256" key="1">
    <source>
        <dbReference type="ARBA" id="ARBA00004123"/>
    </source>
</evidence>
<feature type="region of interest" description="Disordered" evidence="7">
    <location>
        <begin position="344"/>
        <end position="376"/>
    </location>
</feature>
<dbReference type="PROSITE" id="PS50016">
    <property type="entry name" value="ZF_PHD_2"/>
    <property type="match status" value="1"/>
</dbReference>
<dbReference type="GO" id="GO:0008270">
    <property type="term" value="F:zinc ion binding"/>
    <property type="evidence" value="ECO:0007669"/>
    <property type="project" value="UniProtKB-KW"/>
</dbReference>
<dbReference type="InterPro" id="IPR056511">
    <property type="entry name" value="IDM1_C"/>
</dbReference>
<feature type="compositionally biased region" description="Basic and acidic residues" evidence="7">
    <location>
        <begin position="259"/>
        <end position="281"/>
    </location>
</feature>
<keyword evidence="5" id="KW-0539">Nucleus</keyword>
<name>A0AA38VTY0_9ASTR</name>
<dbReference type="PANTHER" id="PTHR46309:SF1">
    <property type="entry name" value="PHD FINGER PROTEIN 12"/>
    <property type="match status" value="1"/>
</dbReference>
<dbReference type="Pfam" id="PF00628">
    <property type="entry name" value="PHD"/>
    <property type="match status" value="1"/>
</dbReference>
<keyword evidence="4" id="KW-0862">Zinc</keyword>
<feature type="compositionally biased region" description="Polar residues" evidence="7">
    <location>
        <begin position="344"/>
        <end position="360"/>
    </location>
</feature>
<feature type="domain" description="PHD-type" evidence="8">
    <location>
        <begin position="673"/>
        <end position="718"/>
    </location>
</feature>
<dbReference type="InterPro" id="IPR011011">
    <property type="entry name" value="Znf_FYVE_PHD"/>
</dbReference>
<dbReference type="InterPro" id="IPR042163">
    <property type="entry name" value="PHF12"/>
</dbReference>
<keyword evidence="2" id="KW-0479">Metal-binding</keyword>
<dbReference type="InterPro" id="IPR032308">
    <property type="entry name" value="TDBD"/>
</dbReference>
<feature type="compositionally biased region" description="Basic and acidic residues" evidence="7">
    <location>
        <begin position="460"/>
        <end position="488"/>
    </location>
</feature>
<feature type="region of interest" description="Disordered" evidence="7">
    <location>
        <begin position="1173"/>
        <end position="1204"/>
    </location>
</feature>
<dbReference type="EMBL" id="JARYMX010000008">
    <property type="protein sequence ID" value="KAJ9538327.1"/>
    <property type="molecule type" value="Genomic_DNA"/>
</dbReference>
<gene>
    <name evidence="9" type="ORF">OSB04_031060</name>
</gene>
<keyword evidence="10" id="KW-1185">Reference proteome</keyword>
<dbReference type="InterPro" id="IPR054292">
    <property type="entry name" value="DUF7028"/>
</dbReference>
<dbReference type="GO" id="GO:0005634">
    <property type="term" value="C:nucleus"/>
    <property type="evidence" value="ECO:0007669"/>
    <property type="project" value="UniProtKB-SubCell"/>
</dbReference>
<keyword evidence="3 6" id="KW-0863">Zinc-finger</keyword>
<feature type="region of interest" description="Disordered" evidence="7">
    <location>
        <begin position="436"/>
        <end position="511"/>
    </location>
</feature>
<dbReference type="Gene3D" id="3.30.40.10">
    <property type="entry name" value="Zinc/RING finger domain, C3HC4 (zinc finger)"/>
    <property type="match status" value="1"/>
</dbReference>
<dbReference type="PANTHER" id="PTHR46309">
    <property type="entry name" value="PHD FINGER PROTEIN 12"/>
    <property type="match status" value="1"/>
</dbReference>
<feature type="region of interest" description="Disordered" evidence="7">
    <location>
        <begin position="1046"/>
        <end position="1082"/>
    </location>
</feature>
<dbReference type="InterPro" id="IPR013083">
    <property type="entry name" value="Znf_RING/FYVE/PHD"/>
</dbReference>
<feature type="region of interest" description="Disordered" evidence="7">
    <location>
        <begin position="56"/>
        <end position="81"/>
    </location>
</feature>
<evidence type="ECO:0000313" key="9">
    <source>
        <dbReference type="EMBL" id="KAJ9538327.1"/>
    </source>
</evidence>
<proteinExistence type="predicted"/>
<evidence type="ECO:0000256" key="7">
    <source>
        <dbReference type="SAM" id="MobiDB-lite"/>
    </source>
</evidence>
<dbReference type="SUPFAM" id="SSF57903">
    <property type="entry name" value="FYVE/PHD zinc finger"/>
    <property type="match status" value="1"/>
</dbReference>
<dbReference type="SMART" id="SM00249">
    <property type="entry name" value="PHD"/>
    <property type="match status" value="1"/>
</dbReference>
<organism evidence="9 10">
    <name type="scientific">Centaurea solstitialis</name>
    <name type="common">yellow star-thistle</name>
    <dbReference type="NCBI Taxonomy" id="347529"/>
    <lineage>
        <taxon>Eukaryota</taxon>
        <taxon>Viridiplantae</taxon>
        <taxon>Streptophyta</taxon>
        <taxon>Embryophyta</taxon>
        <taxon>Tracheophyta</taxon>
        <taxon>Spermatophyta</taxon>
        <taxon>Magnoliopsida</taxon>
        <taxon>eudicotyledons</taxon>
        <taxon>Gunneridae</taxon>
        <taxon>Pentapetalae</taxon>
        <taxon>asterids</taxon>
        <taxon>campanulids</taxon>
        <taxon>Asterales</taxon>
        <taxon>Asteraceae</taxon>
        <taxon>Carduoideae</taxon>
        <taxon>Cardueae</taxon>
        <taxon>Centaureinae</taxon>
        <taxon>Centaurea</taxon>
    </lineage>
</organism>
<feature type="compositionally biased region" description="Basic and acidic residues" evidence="7">
    <location>
        <begin position="1058"/>
        <end position="1071"/>
    </location>
</feature>
<evidence type="ECO:0000313" key="10">
    <source>
        <dbReference type="Proteomes" id="UP001172457"/>
    </source>
</evidence>
<evidence type="ECO:0000256" key="4">
    <source>
        <dbReference type="ARBA" id="ARBA00022833"/>
    </source>
</evidence>
<reference evidence="9" key="1">
    <citation type="submission" date="2023-03" db="EMBL/GenBank/DDBJ databases">
        <title>Chromosome-scale reference genome and RAD-based genetic map of yellow starthistle (Centaurea solstitialis) reveal putative structural variation and QTLs associated with invader traits.</title>
        <authorList>
            <person name="Reatini B."/>
            <person name="Cang F.A."/>
            <person name="Jiang Q."/>
            <person name="Mckibben M.T.W."/>
            <person name="Barker M.S."/>
            <person name="Rieseberg L.H."/>
            <person name="Dlugosch K.M."/>
        </authorList>
    </citation>
    <scope>NUCLEOTIDE SEQUENCE</scope>
    <source>
        <strain evidence="9">CAN-66</strain>
        <tissue evidence="9">Leaf</tissue>
    </source>
</reference>
<protein>
    <recommendedName>
        <fullName evidence="8">PHD-type domain-containing protein</fullName>
    </recommendedName>
</protein>
<evidence type="ECO:0000256" key="6">
    <source>
        <dbReference type="PROSITE-ProRule" id="PRU00146"/>
    </source>
</evidence>
<dbReference type="Pfam" id="PF16135">
    <property type="entry name" value="TDBD"/>
    <property type="match status" value="1"/>
</dbReference>
<dbReference type="Pfam" id="PF23209">
    <property type="entry name" value="IDM1_C"/>
    <property type="match status" value="1"/>
</dbReference>
<dbReference type="GO" id="GO:0003714">
    <property type="term" value="F:transcription corepressor activity"/>
    <property type="evidence" value="ECO:0007669"/>
    <property type="project" value="InterPro"/>
</dbReference>